<dbReference type="AlphaFoldDB" id="A0A6A6HCJ8"/>
<reference evidence="1" key="1">
    <citation type="journal article" date="2020" name="Stud. Mycol.">
        <title>101 Dothideomycetes genomes: a test case for predicting lifestyles and emergence of pathogens.</title>
        <authorList>
            <person name="Haridas S."/>
            <person name="Albert R."/>
            <person name="Binder M."/>
            <person name="Bloem J."/>
            <person name="Labutti K."/>
            <person name="Salamov A."/>
            <person name="Andreopoulos B."/>
            <person name="Baker S."/>
            <person name="Barry K."/>
            <person name="Bills G."/>
            <person name="Bluhm B."/>
            <person name="Cannon C."/>
            <person name="Castanera R."/>
            <person name="Culley D."/>
            <person name="Daum C."/>
            <person name="Ezra D."/>
            <person name="Gonzalez J."/>
            <person name="Henrissat B."/>
            <person name="Kuo A."/>
            <person name="Liang C."/>
            <person name="Lipzen A."/>
            <person name="Lutzoni F."/>
            <person name="Magnuson J."/>
            <person name="Mondo S."/>
            <person name="Nolan M."/>
            <person name="Ohm R."/>
            <person name="Pangilinan J."/>
            <person name="Park H.-J."/>
            <person name="Ramirez L."/>
            <person name="Alfaro M."/>
            <person name="Sun H."/>
            <person name="Tritt A."/>
            <person name="Yoshinaga Y."/>
            <person name="Zwiers L.-H."/>
            <person name="Turgeon B."/>
            <person name="Goodwin S."/>
            <person name="Spatafora J."/>
            <person name="Crous P."/>
            <person name="Grigoriev I."/>
        </authorList>
    </citation>
    <scope>NUCLEOTIDE SEQUENCE</scope>
    <source>
        <strain evidence="1">Tuck. ex Michener</strain>
    </source>
</reference>
<name>A0A6A6HCJ8_VIRVR</name>
<accession>A0A6A6HCJ8</accession>
<protein>
    <submittedName>
        <fullName evidence="1">Uncharacterized protein</fullName>
    </submittedName>
</protein>
<gene>
    <name evidence="1" type="ORF">EV356DRAFT_514108</name>
</gene>
<evidence type="ECO:0000313" key="1">
    <source>
        <dbReference type="EMBL" id="KAF2235581.1"/>
    </source>
</evidence>
<organism evidence="1 2">
    <name type="scientific">Viridothelium virens</name>
    <name type="common">Speckled blister lichen</name>
    <name type="synonym">Trypethelium virens</name>
    <dbReference type="NCBI Taxonomy" id="1048519"/>
    <lineage>
        <taxon>Eukaryota</taxon>
        <taxon>Fungi</taxon>
        <taxon>Dikarya</taxon>
        <taxon>Ascomycota</taxon>
        <taxon>Pezizomycotina</taxon>
        <taxon>Dothideomycetes</taxon>
        <taxon>Dothideomycetes incertae sedis</taxon>
        <taxon>Trypetheliales</taxon>
        <taxon>Trypetheliaceae</taxon>
        <taxon>Viridothelium</taxon>
    </lineage>
</organism>
<keyword evidence="2" id="KW-1185">Reference proteome</keyword>
<sequence length="156" mass="16870">MEQSGPTLWERIQGKAHLADTHPPQAAKWTSCRPAREAFLSSMRQVQDLNCCIGLCHKLRTHRHPPPSFSALASQACRTVDDAGVKARDEHCSHTRKVVKEDELAGDTVSEGYRSAPYMVRGSPLDVPGGIGDSESIETGSIETVASGESRFGGVI</sequence>
<evidence type="ECO:0000313" key="2">
    <source>
        <dbReference type="Proteomes" id="UP000800092"/>
    </source>
</evidence>
<proteinExistence type="predicted"/>
<dbReference type="EMBL" id="ML991790">
    <property type="protein sequence ID" value="KAF2235581.1"/>
    <property type="molecule type" value="Genomic_DNA"/>
</dbReference>
<dbReference type="Proteomes" id="UP000800092">
    <property type="component" value="Unassembled WGS sequence"/>
</dbReference>